<dbReference type="EMBL" id="JACHDS010000001">
    <property type="protein sequence ID" value="MBB6171636.1"/>
    <property type="molecule type" value="Genomic_DNA"/>
</dbReference>
<organism evidence="1 2">
    <name type="scientific">Nocardiopsis mwathae</name>
    <dbReference type="NCBI Taxonomy" id="1472723"/>
    <lineage>
        <taxon>Bacteria</taxon>
        <taxon>Bacillati</taxon>
        <taxon>Actinomycetota</taxon>
        <taxon>Actinomycetes</taxon>
        <taxon>Streptosporangiales</taxon>
        <taxon>Nocardiopsidaceae</taxon>
        <taxon>Nocardiopsis</taxon>
    </lineage>
</organism>
<keyword evidence="2" id="KW-1185">Reference proteome</keyword>
<protein>
    <submittedName>
        <fullName evidence="1">Uncharacterized protein</fullName>
    </submittedName>
</protein>
<evidence type="ECO:0000313" key="1">
    <source>
        <dbReference type="EMBL" id="MBB6171636.1"/>
    </source>
</evidence>
<dbReference type="AlphaFoldDB" id="A0A7X0D5F2"/>
<sequence length="29" mass="3655">MFIVLPRALRMFRKIPYFSEMEGRIRYFS</sequence>
<reference evidence="1 2" key="1">
    <citation type="submission" date="2020-08" db="EMBL/GenBank/DDBJ databases">
        <title>Sequencing the genomes of 1000 actinobacteria strains.</title>
        <authorList>
            <person name="Klenk H.-P."/>
        </authorList>
    </citation>
    <scope>NUCLEOTIDE SEQUENCE [LARGE SCALE GENOMIC DNA]</scope>
    <source>
        <strain evidence="1 2">DSM 46659</strain>
    </source>
</reference>
<proteinExistence type="predicted"/>
<comment type="caution">
    <text evidence="1">The sequence shown here is derived from an EMBL/GenBank/DDBJ whole genome shotgun (WGS) entry which is preliminary data.</text>
</comment>
<evidence type="ECO:0000313" key="2">
    <source>
        <dbReference type="Proteomes" id="UP000546642"/>
    </source>
</evidence>
<gene>
    <name evidence="1" type="ORF">HNR23_001696</name>
</gene>
<accession>A0A7X0D5F2</accession>
<dbReference type="Proteomes" id="UP000546642">
    <property type="component" value="Unassembled WGS sequence"/>
</dbReference>
<name>A0A7X0D5F2_9ACTN</name>